<dbReference type="GO" id="GO:0005886">
    <property type="term" value="C:plasma membrane"/>
    <property type="evidence" value="ECO:0007669"/>
    <property type="project" value="TreeGrafter"/>
</dbReference>
<dbReference type="SUPFAM" id="SSF51695">
    <property type="entry name" value="PLC-like phosphodiesterases"/>
    <property type="match status" value="1"/>
</dbReference>
<evidence type="ECO:0000256" key="4">
    <source>
        <dbReference type="ARBA" id="ARBA00022801"/>
    </source>
</evidence>
<reference evidence="10" key="3">
    <citation type="submission" date="2025-09" db="UniProtKB">
        <authorList>
            <consortium name="Ensembl"/>
        </authorList>
    </citation>
    <scope>IDENTIFICATION</scope>
</reference>
<dbReference type="Ensembl" id="ENSDCDT00010064599.1">
    <property type="protein sequence ID" value="ENSDCDP00010054063.1"/>
    <property type="gene ID" value="ENSDCDG00010031286.1"/>
</dbReference>
<dbReference type="GO" id="GO:0008889">
    <property type="term" value="F:glycerophosphodiester phosphodiesterase activity"/>
    <property type="evidence" value="ECO:0007669"/>
    <property type="project" value="TreeGrafter"/>
</dbReference>
<dbReference type="RefSeq" id="XP_028816634.1">
    <property type="nucleotide sequence ID" value="XM_028960801.1"/>
</dbReference>
<reference evidence="10 11" key="1">
    <citation type="submission" date="2020-06" db="EMBL/GenBank/DDBJ databases">
        <authorList>
            <consortium name="Wellcome Sanger Institute Data Sharing"/>
        </authorList>
    </citation>
    <scope>NUCLEOTIDE SEQUENCE [LARGE SCALE GENOMIC DNA]</scope>
</reference>
<dbReference type="PANTHER" id="PTHR23344">
    <property type="entry name" value="GLYCEROPHOSPHORYL DIESTER PHOSPHODIESTERASE"/>
    <property type="match status" value="1"/>
</dbReference>
<dbReference type="RefSeq" id="XP_028816635.1">
    <property type="nucleotide sequence ID" value="XM_028960802.1"/>
</dbReference>
<evidence type="ECO:0000259" key="9">
    <source>
        <dbReference type="PROSITE" id="PS51704"/>
    </source>
</evidence>
<name>A0AAY4E8T6_9TELE</name>
<feature type="transmembrane region" description="Helical" evidence="8">
    <location>
        <begin position="73"/>
        <end position="104"/>
    </location>
</feature>
<dbReference type="GO" id="GO:0006629">
    <property type="term" value="P:lipid metabolic process"/>
    <property type="evidence" value="ECO:0007669"/>
    <property type="project" value="InterPro"/>
</dbReference>
<keyword evidence="6 8" id="KW-0472">Membrane</keyword>
<protein>
    <recommendedName>
        <fullName evidence="9">GP-PDE domain-containing protein</fullName>
    </recommendedName>
</protein>
<keyword evidence="5 8" id="KW-1133">Transmembrane helix</keyword>
<dbReference type="GeneID" id="114768481"/>
<feature type="transmembrane region" description="Helical" evidence="8">
    <location>
        <begin position="31"/>
        <end position="53"/>
    </location>
</feature>
<evidence type="ECO:0000313" key="11">
    <source>
        <dbReference type="Proteomes" id="UP000694580"/>
    </source>
</evidence>
<dbReference type="InterPro" id="IPR017946">
    <property type="entry name" value="PLC-like_Pdiesterase_TIM-brl"/>
</dbReference>
<feature type="transmembrane region" description="Helical" evidence="8">
    <location>
        <begin position="116"/>
        <end position="134"/>
    </location>
</feature>
<feature type="domain" description="GP-PDE" evidence="9">
    <location>
        <begin position="218"/>
        <end position="468"/>
    </location>
</feature>
<dbReference type="Proteomes" id="UP000694580">
    <property type="component" value="Chromosome 18"/>
</dbReference>
<feature type="transmembrane region" description="Helical" evidence="8">
    <location>
        <begin position="481"/>
        <end position="500"/>
    </location>
</feature>
<sequence length="523" mass="60069">MLPANDMFRSFVRWMYSCQCRRTGSRNGKFGCCWFVFVAVATLLFLTWKFIWTSVYNSRDDMNTKVFEKFNKWVNWFMVVSIISAVLAIYSSLLLLFALIQYFLKEPLQLHCVHKVMLCVGLLIVFAGIAGMTWEWKIEWPTVLLFLKFTAPFLQLGGVVALTLLSWLVFQSYHQGRRRASKIIIVVTFVALTAVVYLSPLLINSPCVLVKGTLPFKPALVGHRGAPMMAPENTMMSFVRSLECNVTAFETDVQLSKDRIPILMHDKSLTRTTNVQEVYRENKAYNSSSFTLEELHGLNAGKWFVENNPFHTVSLLSEEDKIEAQNQTVPSLAELLKLAKEHNISVIFDLKHEDSDDNERPAVIDIINRSGISPHLIWWLPSTNRAQVKAIAPFFRQVYSNVSEMKKDGGNQLNVKYTHLDTIEIRERENNVSVNMWVVNERWLFSLLWCSGVSSATTNSCHVFKNMSQPDWQLDPNTYKIIWIAADLLSLLLMCGIFCLHRNREPRKHAVPDDLLHPLNVLH</sequence>
<gene>
    <name evidence="10" type="primary">GDPD2</name>
</gene>
<evidence type="ECO:0000256" key="7">
    <source>
        <dbReference type="ARBA" id="ARBA00023180"/>
    </source>
</evidence>
<dbReference type="PROSITE" id="PS51704">
    <property type="entry name" value="GP_PDE"/>
    <property type="match status" value="1"/>
</dbReference>
<dbReference type="PANTHER" id="PTHR23344:SF1">
    <property type="entry name" value="GLYCEROPHOSPHOINOSITOL INOSITOLPHOSPHODIESTERASE GDPD2"/>
    <property type="match status" value="1"/>
</dbReference>
<dbReference type="Pfam" id="PF03009">
    <property type="entry name" value="GDPD"/>
    <property type="match status" value="1"/>
</dbReference>
<evidence type="ECO:0000256" key="3">
    <source>
        <dbReference type="ARBA" id="ARBA00022692"/>
    </source>
</evidence>
<feature type="transmembrane region" description="Helical" evidence="8">
    <location>
        <begin position="182"/>
        <end position="203"/>
    </location>
</feature>
<keyword evidence="11" id="KW-1185">Reference proteome</keyword>
<keyword evidence="7" id="KW-0325">Glycoprotein</keyword>
<dbReference type="AlphaFoldDB" id="A0AAY4E8T6"/>
<evidence type="ECO:0000256" key="8">
    <source>
        <dbReference type="SAM" id="Phobius"/>
    </source>
</evidence>
<keyword evidence="3 8" id="KW-0812">Transmembrane</keyword>
<accession>A0AAY4E8T6</accession>
<evidence type="ECO:0000256" key="6">
    <source>
        <dbReference type="ARBA" id="ARBA00023136"/>
    </source>
</evidence>
<dbReference type="Gene3D" id="3.20.20.190">
    <property type="entry name" value="Phosphatidylinositol (PI) phosphodiesterase"/>
    <property type="match status" value="1"/>
</dbReference>
<evidence type="ECO:0000313" key="10">
    <source>
        <dbReference type="Ensembl" id="ENSDCDP00010054063.1"/>
    </source>
</evidence>
<dbReference type="GeneTree" id="ENSGT00940000159625"/>
<evidence type="ECO:0000256" key="5">
    <source>
        <dbReference type="ARBA" id="ARBA00022989"/>
    </source>
</evidence>
<comment type="subcellular location">
    <subcellularLocation>
        <location evidence="1">Membrane</location>
        <topology evidence="1">Multi-pass membrane protein</topology>
    </subcellularLocation>
</comment>
<evidence type="ECO:0000256" key="2">
    <source>
        <dbReference type="ARBA" id="ARBA00007277"/>
    </source>
</evidence>
<feature type="transmembrane region" description="Helical" evidence="8">
    <location>
        <begin position="146"/>
        <end position="170"/>
    </location>
</feature>
<proteinExistence type="inferred from homology"/>
<evidence type="ECO:0000256" key="1">
    <source>
        <dbReference type="ARBA" id="ARBA00004141"/>
    </source>
</evidence>
<organism evidence="10 11">
    <name type="scientific">Denticeps clupeoides</name>
    <name type="common">denticle herring</name>
    <dbReference type="NCBI Taxonomy" id="299321"/>
    <lineage>
        <taxon>Eukaryota</taxon>
        <taxon>Metazoa</taxon>
        <taxon>Chordata</taxon>
        <taxon>Craniata</taxon>
        <taxon>Vertebrata</taxon>
        <taxon>Euteleostomi</taxon>
        <taxon>Actinopterygii</taxon>
        <taxon>Neopterygii</taxon>
        <taxon>Teleostei</taxon>
        <taxon>Clupei</taxon>
        <taxon>Clupeiformes</taxon>
        <taxon>Denticipitoidei</taxon>
        <taxon>Denticipitidae</taxon>
        <taxon>Denticeps</taxon>
    </lineage>
</organism>
<comment type="similarity">
    <text evidence="2">Belongs to the glycerophosphoryl diester phosphodiesterase family.</text>
</comment>
<dbReference type="InterPro" id="IPR030395">
    <property type="entry name" value="GP_PDE_dom"/>
</dbReference>
<reference evidence="10" key="2">
    <citation type="submission" date="2025-08" db="UniProtKB">
        <authorList>
            <consortium name="Ensembl"/>
        </authorList>
    </citation>
    <scope>IDENTIFICATION</scope>
</reference>
<keyword evidence="4" id="KW-0378">Hydrolase</keyword>